<protein>
    <submittedName>
        <fullName evidence="2">HD domain-containing protein</fullName>
    </submittedName>
</protein>
<feature type="domain" description="HD" evidence="1">
    <location>
        <begin position="33"/>
        <end position="111"/>
    </location>
</feature>
<gene>
    <name evidence="2" type="ORF">FW778_03515</name>
</gene>
<dbReference type="EMBL" id="VYQF01000001">
    <property type="protein sequence ID" value="KAA9041121.1"/>
    <property type="molecule type" value="Genomic_DNA"/>
</dbReference>
<comment type="caution">
    <text evidence="2">The sequence shown here is derived from an EMBL/GenBank/DDBJ whole genome shotgun (WGS) entry which is preliminary data.</text>
</comment>
<dbReference type="SUPFAM" id="SSF109604">
    <property type="entry name" value="HD-domain/PDEase-like"/>
    <property type="match status" value="1"/>
</dbReference>
<dbReference type="PANTHER" id="PTHR40202">
    <property type="match status" value="1"/>
</dbReference>
<dbReference type="Pfam" id="PF01966">
    <property type="entry name" value="HD"/>
    <property type="match status" value="1"/>
</dbReference>
<keyword evidence="3" id="KW-1185">Reference proteome</keyword>
<dbReference type="Gene3D" id="1.10.3210.10">
    <property type="entry name" value="Hypothetical protein af1432"/>
    <property type="match status" value="1"/>
</dbReference>
<accession>A0A5J5IJZ3</accession>
<sequence>MENSEAEKIADEILGLYKMYGDQDYIGEPVSQIEHMCQCAQLAEKENYDDEVILAAFFHDLGHLCEHIMPVNYMDDFGIADHEKIGADYLKEKGFSEKITRLIASHVDAKRYLTFKNPVYYNQLSEASKATLNFQGGRMNDNEAMHFEKEEWFSLYITLRAWDEKAKEERLPLPELQHYRDMMINHLTKK</sequence>
<reference evidence="2 3" key="1">
    <citation type="submission" date="2019-09" db="EMBL/GenBank/DDBJ databases">
        <title>Draft genome sequence of Ginsengibacter sp. BR5-29.</title>
        <authorList>
            <person name="Im W.-T."/>
        </authorList>
    </citation>
    <scope>NUCLEOTIDE SEQUENCE [LARGE SCALE GENOMIC DNA]</scope>
    <source>
        <strain evidence="2 3">BR5-29</strain>
    </source>
</reference>
<evidence type="ECO:0000313" key="2">
    <source>
        <dbReference type="EMBL" id="KAA9041121.1"/>
    </source>
</evidence>
<dbReference type="PANTHER" id="PTHR40202:SF1">
    <property type="entry name" value="HD DOMAIN-CONTAINING PROTEIN"/>
    <property type="match status" value="1"/>
</dbReference>
<dbReference type="Proteomes" id="UP000326903">
    <property type="component" value="Unassembled WGS sequence"/>
</dbReference>
<proteinExistence type="predicted"/>
<dbReference type="AlphaFoldDB" id="A0A5J5IJZ3"/>
<evidence type="ECO:0000313" key="3">
    <source>
        <dbReference type="Proteomes" id="UP000326903"/>
    </source>
</evidence>
<evidence type="ECO:0000259" key="1">
    <source>
        <dbReference type="Pfam" id="PF01966"/>
    </source>
</evidence>
<dbReference type="InterPro" id="IPR052567">
    <property type="entry name" value="OP_Dioxygenase"/>
</dbReference>
<dbReference type="RefSeq" id="WP_150413210.1">
    <property type="nucleotide sequence ID" value="NZ_VYQF01000001.1"/>
</dbReference>
<dbReference type="NCBIfam" id="TIGR00277">
    <property type="entry name" value="HDIG"/>
    <property type="match status" value="1"/>
</dbReference>
<dbReference type="InterPro" id="IPR006674">
    <property type="entry name" value="HD_domain"/>
</dbReference>
<name>A0A5J5IJZ3_9BACT</name>
<dbReference type="InterPro" id="IPR006675">
    <property type="entry name" value="HDIG_dom"/>
</dbReference>
<organism evidence="2 3">
    <name type="scientific">Ginsengibacter hankyongi</name>
    <dbReference type="NCBI Taxonomy" id="2607284"/>
    <lineage>
        <taxon>Bacteria</taxon>
        <taxon>Pseudomonadati</taxon>
        <taxon>Bacteroidota</taxon>
        <taxon>Chitinophagia</taxon>
        <taxon>Chitinophagales</taxon>
        <taxon>Chitinophagaceae</taxon>
        <taxon>Ginsengibacter</taxon>
    </lineage>
</organism>